<dbReference type="Proteomes" id="UP000815325">
    <property type="component" value="Unassembled WGS sequence"/>
</dbReference>
<organism evidence="2 3">
    <name type="scientific">Dunaliella salina</name>
    <name type="common">Green alga</name>
    <name type="synonym">Protococcus salinus</name>
    <dbReference type="NCBI Taxonomy" id="3046"/>
    <lineage>
        <taxon>Eukaryota</taxon>
        <taxon>Viridiplantae</taxon>
        <taxon>Chlorophyta</taxon>
        <taxon>core chlorophytes</taxon>
        <taxon>Chlorophyceae</taxon>
        <taxon>CS clade</taxon>
        <taxon>Chlamydomonadales</taxon>
        <taxon>Dunaliellaceae</taxon>
        <taxon>Dunaliella</taxon>
    </lineage>
</organism>
<dbReference type="Gene3D" id="1.20.930.20">
    <property type="entry name" value="Adaptor protein Cbl, N-terminal domain"/>
    <property type="match status" value="1"/>
</dbReference>
<reference evidence="2" key="1">
    <citation type="submission" date="2017-08" db="EMBL/GenBank/DDBJ databases">
        <authorList>
            <person name="Polle J.E."/>
            <person name="Barry K."/>
            <person name="Cushman J."/>
            <person name="Schmutz J."/>
            <person name="Tran D."/>
            <person name="Hathwaick L.T."/>
            <person name="Yim W.C."/>
            <person name="Jenkins J."/>
            <person name="Mckie-Krisberg Z.M."/>
            <person name="Prochnik S."/>
            <person name="Lindquist E."/>
            <person name="Dockter R.B."/>
            <person name="Adam C."/>
            <person name="Molina H."/>
            <person name="Bunkerborg J."/>
            <person name="Jin E."/>
            <person name="Buchheim M."/>
            <person name="Magnuson J."/>
        </authorList>
    </citation>
    <scope>NUCLEOTIDE SEQUENCE</scope>
    <source>
        <strain evidence="2">CCAP 19/18</strain>
    </source>
</reference>
<feature type="region of interest" description="Disordered" evidence="1">
    <location>
        <begin position="224"/>
        <end position="249"/>
    </location>
</feature>
<accession>A0ABQ7G884</accession>
<keyword evidence="3" id="KW-1185">Reference proteome</keyword>
<evidence type="ECO:0000313" key="2">
    <source>
        <dbReference type="EMBL" id="KAF5830813.1"/>
    </source>
</evidence>
<name>A0ABQ7G884_DUNSA</name>
<protein>
    <submittedName>
        <fullName evidence="2">Uncharacterized protein</fullName>
    </submittedName>
</protein>
<sequence>MAGPLVEMGHAVPFFTPAAAVLGATFMKAAKAAQLSQNCKNLVALLKEVDEQLQRADTSLVKEAQPPSVAGALHGLLEKIQQSGRLIQQYSQKGFMVRLVFSAGDESKFKQLDAGIHDSMLKLTFSMTAELLVKPWNGPPADYQPESIKLKKAVCEAADMPEENAEDALRYLSSQMPGKLEELVQQHSSFDVQIVRGEVQYMRTEMDSILKEVKEDLRRLEEEQHRLGQEQQRQRQEQQKQGQELRGVKVKQQEQESLLMILFEGKSRAADRQANPAMAKYLKEWKKQYFEKGTRAVDVEEFFYKLLRWFHDTGHTRDLDAYDKALEREVEKKCKVKLEVPSKKVYTEDGRVQKFLSLVVLPMVDKNGDDDVDDGELHSLQLQGEEFAQLSPQFEKLPESLDELLEAISLGYDPIAVVGRMQFHASASPHIEAVSRALEAEVSKEAIFQMQHLS</sequence>
<comment type="caution">
    <text evidence="2">The sequence shown here is derived from an EMBL/GenBank/DDBJ whole genome shotgun (WGS) entry which is preliminary data.</text>
</comment>
<evidence type="ECO:0000313" key="3">
    <source>
        <dbReference type="Proteomes" id="UP000815325"/>
    </source>
</evidence>
<proteinExistence type="predicted"/>
<dbReference type="InterPro" id="IPR036537">
    <property type="entry name" value="Adaptor_Cbl_N_dom_sf"/>
</dbReference>
<evidence type="ECO:0000256" key="1">
    <source>
        <dbReference type="SAM" id="MobiDB-lite"/>
    </source>
</evidence>
<dbReference type="EMBL" id="MU070003">
    <property type="protein sequence ID" value="KAF5830813.1"/>
    <property type="molecule type" value="Genomic_DNA"/>
</dbReference>
<feature type="compositionally biased region" description="Basic and acidic residues" evidence="1">
    <location>
        <begin position="224"/>
        <end position="238"/>
    </location>
</feature>
<gene>
    <name evidence="2" type="ORF">DUNSADRAFT_13983</name>
</gene>